<dbReference type="OrthoDB" id="5735022at2"/>
<dbReference type="SUPFAM" id="SSF54427">
    <property type="entry name" value="NTF2-like"/>
    <property type="match status" value="1"/>
</dbReference>
<protein>
    <recommendedName>
        <fullName evidence="1">SnoaL-like domain-containing protein</fullName>
    </recommendedName>
</protein>
<keyword evidence="3" id="KW-1185">Reference proteome</keyword>
<comment type="caution">
    <text evidence="2">The sequence shown here is derived from an EMBL/GenBank/DDBJ whole genome shotgun (WGS) entry which is preliminary data.</text>
</comment>
<gene>
    <name evidence="2" type="ORF">CQY22_010410</name>
</gene>
<dbReference type="InterPro" id="IPR037401">
    <property type="entry name" value="SnoaL-like"/>
</dbReference>
<evidence type="ECO:0000313" key="3">
    <source>
        <dbReference type="Proteomes" id="UP000230551"/>
    </source>
</evidence>
<reference evidence="2 3" key="1">
    <citation type="journal article" date="2017" name="Infect. Genet. Evol.">
        <title>The new phylogeny of the genus Mycobacterium: The old and the news.</title>
        <authorList>
            <person name="Tortoli E."/>
            <person name="Fedrizzi T."/>
            <person name="Meehan C.J."/>
            <person name="Trovato A."/>
            <person name="Grottola A."/>
            <person name="Giacobazzi E."/>
            <person name="Serpini G.F."/>
            <person name="Tagliazucchi S."/>
            <person name="Fabio A."/>
            <person name="Bettua C."/>
            <person name="Bertorelli R."/>
            <person name="Frascaro F."/>
            <person name="De Sanctis V."/>
            <person name="Pecorari M."/>
            <person name="Jousson O."/>
            <person name="Segata N."/>
            <person name="Cirillo D.M."/>
        </authorList>
    </citation>
    <scope>NUCLEOTIDE SEQUENCE [LARGE SCALE GENOMIC DNA]</scope>
    <source>
        <strain evidence="2 3">CIP1034565</strain>
    </source>
</reference>
<dbReference type="Proteomes" id="UP000230551">
    <property type="component" value="Unassembled WGS sequence"/>
</dbReference>
<dbReference type="InterPro" id="IPR032710">
    <property type="entry name" value="NTF2-like_dom_sf"/>
</dbReference>
<dbReference type="Pfam" id="PF12680">
    <property type="entry name" value="SnoaL_2"/>
    <property type="match status" value="1"/>
</dbReference>
<name>A0A2G5PB17_9MYCO</name>
<evidence type="ECO:0000313" key="2">
    <source>
        <dbReference type="EMBL" id="PIB75260.1"/>
    </source>
</evidence>
<dbReference type="EMBL" id="PDCN02000011">
    <property type="protein sequence ID" value="PIB75260.1"/>
    <property type="molecule type" value="Genomic_DNA"/>
</dbReference>
<organism evidence="2 3">
    <name type="scientific">Mycolicibacterium brumae</name>
    <dbReference type="NCBI Taxonomy" id="85968"/>
    <lineage>
        <taxon>Bacteria</taxon>
        <taxon>Bacillati</taxon>
        <taxon>Actinomycetota</taxon>
        <taxon>Actinomycetes</taxon>
        <taxon>Mycobacteriales</taxon>
        <taxon>Mycobacteriaceae</taxon>
        <taxon>Mycolicibacterium</taxon>
    </lineage>
</organism>
<dbReference type="RefSeq" id="WP_090589941.1">
    <property type="nucleotide sequence ID" value="NZ_CP104302.1"/>
</dbReference>
<dbReference type="STRING" id="85968.GCA_900073015_02694"/>
<accession>A0A2G5PB17</accession>
<proteinExistence type="predicted"/>
<evidence type="ECO:0000259" key="1">
    <source>
        <dbReference type="Pfam" id="PF12680"/>
    </source>
</evidence>
<feature type="domain" description="SnoaL-like" evidence="1">
    <location>
        <begin position="15"/>
        <end position="115"/>
    </location>
</feature>
<dbReference type="Gene3D" id="3.10.450.50">
    <property type="match status" value="1"/>
</dbReference>
<sequence>MSEPAPTRAELLALVEALPAAAAAHDREGWVGAFADDARVEYPVGARAHTGRRDIERFYDTFIAPNRIRYHRDVDIVSGRTVLRDLTVELTTGSDLTLGIPAYLRYAIDDGNRISELQAFWELPGALWRFIRSGRAAIPAGFGIGRELLVNQGPAGALGMVQGLRRRTGRADRALGDALLAALAGGDQLAVRRLLGRTPLVSIGDDIPVGLDDLGRRLRAATWAKRIDTGGSSVVATCGGDGRGVLLLDFGGAEDESGEPAISRLRYYIQHI</sequence>
<dbReference type="AlphaFoldDB" id="A0A2G5PB17"/>